<protein>
    <submittedName>
        <fullName evidence="2">Uncharacterized protein</fullName>
    </submittedName>
</protein>
<name>A0AA88WHV0_9ASTE</name>
<reference evidence="2" key="1">
    <citation type="submission" date="2022-12" db="EMBL/GenBank/DDBJ databases">
        <title>Draft genome assemblies for two species of Escallonia (Escalloniales).</title>
        <authorList>
            <person name="Chanderbali A."/>
            <person name="Dervinis C."/>
            <person name="Anghel I."/>
            <person name="Soltis D."/>
            <person name="Soltis P."/>
            <person name="Zapata F."/>
        </authorList>
    </citation>
    <scope>NUCLEOTIDE SEQUENCE</scope>
    <source>
        <strain evidence="2">UCBG64.0493</strain>
        <tissue evidence="2">Leaf</tissue>
    </source>
</reference>
<feature type="region of interest" description="Disordered" evidence="1">
    <location>
        <begin position="111"/>
        <end position="154"/>
    </location>
</feature>
<dbReference type="GO" id="GO:0005096">
    <property type="term" value="F:GTPase activator activity"/>
    <property type="evidence" value="ECO:0007669"/>
    <property type="project" value="InterPro"/>
</dbReference>
<comment type="caution">
    <text evidence="2">The sequence shown here is derived from an EMBL/GenBank/DDBJ whole genome shotgun (WGS) entry which is preliminary data.</text>
</comment>
<dbReference type="PANTHER" id="PTHR46085:SF16">
    <property type="entry name" value="ARFGAP_RECO-LIKE ZINC FINGER DOMAIN-CONTAINING PROTEIN"/>
    <property type="match status" value="1"/>
</dbReference>
<feature type="compositionally biased region" description="Basic and acidic residues" evidence="1">
    <location>
        <begin position="125"/>
        <end position="147"/>
    </location>
</feature>
<dbReference type="PANTHER" id="PTHR46085">
    <property type="entry name" value="ARFGAP/RECO-RELATED"/>
    <property type="match status" value="1"/>
</dbReference>
<feature type="region of interest" description="Disordered" evidence="1">
    <location>
        <begin position="179"/>
        <end position="200"/>
    </location>
</feature>
<accession>A0AA88WHV0</accession>
<dbReference type="Proteomes" id="UP001188597">
    <property type="component" value="Unassembled WGS sequence"/>
</dbReference>
<evidence type="ECO:0000313" key="3">
    <source>
        <dbReference type="Proteomes" id="UP001188597"/>
    </source>
</evidence>
<dbReference type="InterPro" id="IPR044820">
    <property type="entry name" value="AGD14-like"/>
</dbReference>
<dbReference type="EMBL" id="JAVXUP010000476">
    <property type="protein sequence ID" value="KAK3027024.1"/>
    <property type="molecule type" value="Genomic_DNA"/>
</dbReference>
<dbReference type="AlphaFoldDB" id="A0AA88WHV0"/>
<sequence length="255" mass="30238">MSHRVKEEERIERIIRGLLKLPENRRILLCLMLLLFSYSNLHRLRDFIKHVYVIRKYTGEQSCEKLPMVKVDPKEDLYERSSFEKPTHVAKEDFYERHSFERSSHGAKDDFYERRSFERSSPSARNDERSSRYVIDDRRSPRYKQENVRSGSQRNRRARFEIVDDRFRDDGFGSIKRSENHRFSKVESRAGSRSPDPQKIREMISPPVMRPVKDILGENVPALKVGKVSKANDRKDENDSAHAQVRLLICLFSCY</sequence>
<proteinExistence type="predicted"/>
<evidence type="ECO:0000256" key="1">
    <source>
        <dbReference type="SAM" id="MobiDB-lite"/>
    </source>
</evidence>
<gene>
    <name evidence="2" type="ORF">RJ639_041179</name>
</gene>
<organism evidence="2 3">
    <name type="scientific">Escallonia herrerae</name>
    <dbReference type="NCBI Taxonomy" id="1293975"/>
    <lineage>
        <taxon>Eukaryota</taxon>
        <taxon>Viridiplantae</taxon>
        <taxon>Streptophyta</taxon>
        <taxon>Embryophyta</taxon>
        <taxon>Tracheophyta</taxon>
        <taxon>Spermatophyta</taxon>
        <taxon>Magnoliopsida</taxon>
        <taxon>eudicotyledons</taxon>
        <taxon>Gunneridae</taxon>
        <taxon>Pentapetalae</taxon>
        <taxon>asterids</taxon>
        <taxon>campanulids</taxon>
        <taxon>Escalloniales</taxon>
        <taxon>Escalloniaceae</taxon>
        <taxon>Escallonia</taxon>
    </lineage>
</organism>
<evidence type="ECO:0000313" key="2">
    <source>
        <dbReference type="EMBL" id="KAK3027024.1"/>
    </source>
</evidence>
<keyword evidence="3" id="KW-1185">Reference proteome</keyword>